<dbReference type="Proteomes" id="UP000189339">
    <property type="component" value="Unassembled WGS sequence"/>
</dbReference>
<evidence type="ECO:0000313" key="2">
    <source>
        <dbReference type="Proteomes" id="UP000189339"/>
    </source>
</evidence>
<keyword evidence="2" id="KW-1185">Reference proteome</keyword>
<dbReference type="SUPFAM" id="SSF48452">
    <property type="entry name" value="TPR-like"/>
    <property type="match status" value="1"/>
</dbReference>
<dbReference type="InterPro" id="IPR011250">
    <property type="entry name" value="OMP/PagP_B-barrel"/>
</dbReference>
<dbReference type="InterPro" id="IPR011990">
    <property type="entry name" value="TPR-like_helical_dom_sf"/>
</dbReference>
<dbReference type="AlphaFoldDB" id="A0A1V2DP40"/>
<dbReference type="Gene3D" id="1.25.40.10">
    <property type="entry name" value="Tetratricopeptide repeat domain"/>
    <property type="match status" value="1"/>
</dbReference>
<dbReference type="Pfam" id="PF13432">
    <property type="entry name" value="TPR_16"/>
    <property type="match status" value="2"/>
</dbReference>
<name>A0A1V2DP40_9GAMM</name>
<protein>
    <submittedName>
        <fullName evidence="1">Uncharacterized protein</fullName>
    </submittedName>
</protein>
<accession>A0A1V2DP40</accession>
<organism evidence="1 2">
    <name type="scientific">Marinobacter lutaoensis</name>
    <dbReference type="NCBI Taxonomy" id="135739"/>
    <lineage>
        <taxon>Bacteria</taxon>
        <taxon>Pseudomonadati</taxon>
        <taxon>Pseudomonadota</taxon>
        <taxon>Gammaproteobacteria</taxon>
        <taxon>Pseudomonadales</taxon>
        <taxon>Marinobacteraceae</taxon>
        <taxon>Marinobacter</taxon>
    </lineage>
</organism>
<proteinExistence type="predicted"/>
<gene>
    <name evidence="1" type="ORF">BTO32_16425</name>
</gene>
<comment type="caution">
    <text evidence="1">The sequence shown here is derived from an EMBL/GenBank/DDBJ whole genome shotgun (WGS) entry which is preliminary data.</text>
</comment>
<reference evidence="1 2" key="1">
    <citation type="submission" date="2016-12" db="EMBL/GenBank/DDBJ databases">
        <title>Marinobacter lutaoensis whole genome sequencing.</title>
        <authorList>
            <person name="Verma A."/>
            <person name="Krishnamurthi S."/>
        </authorList>
    </citation>
    <scope>NUCLEOTIDE SEQUENCE [LARGE SCALE GENOMIC DNA]</scope>
    <source>
        <strain evidence="1 2">T5054</strain>
    </source>
</reference>
<dbReference type="SUPFAM" id="SSF56925">
    <property type="entry name" value="OMPA-like"/>
    <property type="match status" value="1"/>
</dbReference>
<dbReference type="STRING" id="135739.BTO32_16425"/>
<sequence length="394" mass="45220">MFRQGHLEAARDCLEAARTMGLNSLSLSYNLGVVYYRLGRLPAAEQAFRQLLSSPHEALARYNLGLVALARDDHEQARSEFLAVMAARPPAALAQLARERLSELEGTRPVPARGYLSLGVGYDSNIAGLPDTAASRQAGGMTEAVFAGSVDLSPAWRLEGAGWSQFYPGHPQYNGQWLQSGLIRQASSETRQQAWGVVLSQSWFDRRAFESRYGLEGRWRWRRCALVWLDHCQGVADLARVEGGSLYEAYDGYWWRLRAGAESRRDAWRLSLGYEWEGNDRTELESGPERVSVSPWQHRLDLELGYRVSPDWTLGSRVDFRYSRYATTDRWLEDGTPVAERRVDRRRDLTLYAEYDINRSWRARGQWRFSDNRSRIDRYDFQRHVLALTLEVML</sequence>
<dbReference type="EMBL" id="MSCW01000011">
    <property type="protein sequence ID" value="ONF42385.1"/>
    <property type="molecule type" value="Genomic_DNA"/>
</dbReference>
<evidence type="ECO:0000313" key="1">
    <source>
        <dbReference type="EMBL" id="ONF42385.1"/>
    </source>
</evidence>